<evidence type="ECO:0000313" key="3">
    <source>
        <dbReference type="Proteomes" id="UP000017836"/>
    </source>
</evidence>
<dbReference type="Gene3D" id="1.20.1250.20">
    <property type="entry name" value="MFS general substrate transporter like domains"/>
    <property type="match status" value="1"/>
</dbReference>
<dbReference type="EMBL" id="KI395307">
    <property type="protein sequence ID" value="ERM98646.1"/>
    <property type="molecule type" value="Genomic_DNA"/>
</dbReference>
<name>W1NPK6_AMBTC</name>
<sequence>MGAGLLALTGSMVVAALVEGARRKGALQVPEVKMSALWLVPQYWLARIAEALRVPRDEAYCAAGDSGAGKPQNCLNLPIV</sequence>
<dbReference type="HOGENOM" id="CLU_2592976_0_0_1"/>
<dbReference type="AlphaFoldDB" id="W1NPK6"/>
<keyword evidence="1" id="KW-0732">Signal</keyword>
<evidence type="ECO:0000256" key="1">
    <source>
        <dbReference type="SAM" id="SignalP"/>
    </source>
</evidence>
<protein>
    <submittedName>
        <fullName evidence="2">Uncharacterized protein</fullName>
    </submittedName>
</protein>
<reference evidence="3" key="1">
    <citation type="journal article" date="2013" name="Science">
        <title>The Amborella genome and the evolution of flowering plants.</title>
        <authorList>
            <consortium name="Amborella Genome Project"/>
        </authorList>
    </citation>
    <scope>NUCLEOTIDE SEQUENCE [LARGE SCALE GENOMIC DNA]</scope>
</reference>
<proteinExistence type="predicted"/>
<dbReference type="Gramene" id="ERM98646">
    <property type="protein sequence ID" value="ERM98646"/>
    <property type="gene ID" value="AMTR_s00109p00102860"/>
</dbReference>
<feature type="chain" id="PRO_5004806740" evidence="1">
    <location>
        <begin position="21"/>
        <end position="80"/>
    </location>
</feature>
<dbReference type="InterPro" id="IPR036259">
    <property type="entry name" value="MFS_trans_sf"/>
</dbReference>
<feature type="signal peptide" evidence="1">
    <location>
        <begin position="1"/>
        <end position="20"/>
    </location>
</feature>
<dbReference type="Proteomes" id="UP000017836">
    <property type="component" value="Unassembled WGS sequence"/>
</dbReference>
<organism evidence="2 3">
    <name type="scientific">Amborella trichopoda</name>
    <dbReference type="NCBI Taxonomy" id="13333"/>
    <lineage>
        <taxon>Eukaryota</taxon>
        <taxon>Viridiplantae</taxon>
        <taxon>Streptophyta</taxon>
        <taxon>Embryophyta</taxon>
        <taxon>Tracheophyta</taxon>
        <taxon>Spermatophyta</taxon>
        <taxon>Magnoliopsida</taxon>
        <taxon>Amborellales</taxon>
        <taxon>Amborellaceae</taxon>
        <taxon>Amborella</taxon>
    </lineage>
</organism>
<accession>W1NPK6</accession>
<evidence type="ECO:0000313" key="2">
    <source>
        <dbReference type="EMBL" id="ERM98646.1"/>
    </source>
</evidence>
<keyword evidence="3" id="KW-1185">Reference proteome</keyword>
<gene>
    <name evidence="2" type="ORF">AMTR_s00109p00102860</name>
</gene>